<sequence>MWYQRNKQRLAAMRMNMGQSSDFVITAAEKSDMDQANRARWRRGQNTQPLARIREDIKAKSGQVKVDTTQDGKMDICSQSLSASHAKPIMVGLWIVEDTQKKNEAEAEKKASQHLNVIEGTTKALIRKMDMILRTADFAKEQEYEFHQKSLAMNRASHYGPMIRVVVLFITGFTFAHHIVNFFKTHHI</sequence>
<dbReference type="EMBL" id="HBKQ01008414">
    <property type="protein sequence ID" value="CAE2213972.1"/>
    <property type="molecule type" value="Transcribed_RNA"/>
</dbReference>
<evidence type="ECO:0000313" key="3">
    <source>
        <dbReference type="EMBL" id="CAE2213972.1"/>
    </source>
</evidence>
<dbReference type="InterPro" id="IPR009038">
    <property type="entry name" value="GOLD_dom"/>
</dbReference>
<evidence type="ECO:0000259" key="2">
    <source>
        <dbReference type="Pfam" id="PF01105"/>
    </source>
</evidence>
<dbReference type="Pfam" id="PF01105">
    <property type="entry name" value="EMP24_GP25L"/>
    <property type="match status" value="1"/>
</dbReference>
<keyword evidence="1" id="KW-0472">Membrane</keyword>
<reference evidence="3" key="1">
    <citation type="submission" date="2021-01" db="EMBL/GenBank/DDBJ databases">
        <authorList>
            <person name="Corre E."/>
            <person name="Pelletier E."/>
            <person name="Niang G."/>
            <person name="Scheremetjew M."/>
            <person name="Finn R."/>
            <person name="Kale V."/>
            <person name="Holt S."/>
            <person name="Cochrane G."/>
            <person name="Meng A."/>
            <person name="Brown T."/>
            <person name="Cohen L."/>
        </authorList>
    </citation>
    <scope>NUCLEOTIDE SEQUENCE</scope>
    <source>
        <strain evidence="3">Isolate 1302-5</strain>
    </source>
</reference>
<name>A0A7S4MCF2_9STRA</name>
<protein>
    <recommendedName>
        <fullName evidence="2">GOLD domain-containing protein</fullName>
    </recommendedName>
</protein>
<gene>
    <name evidence="3" type="ORF">OAUR00152_LOCUS5691</name>
</gene>
<feature type="transmembrane region" description="Helical" evidence="1">
    <location>
        <begin position="162"/>
        <end position="180"/>
    </location>
</feature>
<accession>A0A7S4MCF2</accession>
<proteinExistence type="predicted"/>
<keyword evidence="1" id="KW-1133">Transmembrane helix</keyword>
<evidence type="ECO:0000256" key="1">
    <source>
        <dbReference type="SAM" id="Phobius"/>
    </source>
</evidence>
<keyword evidence="1" id="KW-0812">Transmembrane</keyword>
<feature type="domain" description="GOLD" evidence="2">
    <location>
        <begin position="55"/>
        <end position="184"/>
    </location>
</feature>
<dbReference type="AlphaFoldDB" id="A0A7S4MCF2"/>
<organism evidence="3">
    <name type="scientific">Odontella aurita</name>
    <dbReference type="NCBI Taxonomy" id="265563"/>
    <lineage>
        <taxon>Eukaryota</taxon>
        <taxon>Sar</taxon>
        <taxon>Stramenopiles</taxon>
        <taxon>Ochrophyta</taxon>
        <taxon>Bacillariophyta</taxon>
        <taxon>Mediophyceae</taxon>
        <taxon>Biddulphiophycidae</taxon>
        <taxon>Eupodiscales</taxon>
        <taxon>Odontellaceae</taxon>
        <taxon>Odontella</taxon>
    </lineage>
</organism>